<dbReference type="PROSITE" id="PS51186">
    <property type="entry name" value="GNAT"/>
    <property type="match status" value="1"/>
</dbReference>
<dbReference type="InterPro" id="IPR016181">
    <property type="entry name" value="Acyl_CoA_acyltransferase"/>
</dbReference>
<dbReference type="EMBL" id="BAAAZO010000004">
    <property type="protein sequence ID" value="GAA3611997.1"/>
    <property type="molecule type" value="Genomic_DNA"/>
</dbReference>
<evidence type="ECO:0000313" key="2">
    <source>
        <dbReference type="EMBL" id="GAA3611997.1"/>
    </source>
</evidence>
<proteinExistence type="predicted"/>
<evidence type="ECO:0000259" key="1">
    <source>
        <dbReference type="PROSITE" id="PS51186"/>
    </source>
</evidence>
<dbReference type="Gene3D" id="3.40.630.30">
    <property type="match status" value="1"/>
</dbReference>
<accession>A0ABP6ZKX7</accession>
<protein>
    <recommendedName>
        <fullName evidence="1">N-acetyltransferase domain-containing protein</fullName>
    </recommendedName>
</protein>
<feature type="domain" description="N-acetyltransferase" evidence="1">
    <location>
        <begin position="116"/>
        <end position="243"/>
    </location>
</feature>
<organism evidence="2 3">
    <name type="scientific">Kineosporia mesophila</name>
    <dbReference type="NCBI Taxonomy" id="566012"/>
    <lineage>
        <taxon>Bacteria</taxon>
        <taxon>Bacillati</taxon>
        <taxon>Actinomycetota</taxon>
        <taxon>Actinomycetes</taxon>
        <taxon>Kineosporiales</taxon>
        <taxon>Kineosporiaceae</taxon>
        <taxon>Kineosporia</taxon>
    </lineage>
</organism>
<comment type="caution">
    <text evidence="2">The sequence shown here is derived from an EMBL/GenBank/DDBJ whole genome shotgun (WGS) entry which is preliminary data.</text>
</comment>
<dbReference type="RefSeq" id="WP_231482127.1">
    <property type="nucleotide sequence ID" value="NZ_BAAAZO010000004.1"/>
</dbReference>
<sequence length="243" mass="25511">MIDAAVEGFAWAMAELGSNTPAGALERHGDATVLVSGAAVPSLNYVMVMTQAPDPADVASAATAIQAYGVPWGMEFRHAPTDEIIALAAGLGLGRHTRPQFMTVRPEDLVRRRTALTIETVGPEHWEEYTDVLTRGFEAPAGIFGATMGGPVLGLPGFRGYLARTADGAVGTALSTVKDGALCVFNVAVRPSARGRGIGRALTEAALAQDFTVACLQSSTAGRPLYESMGFRAAERWHTLEPA</sequence>
<dbReference type="InterPro" id="IPR000182">
    <property type="entry name" value="GNAT_dom"/>
</dbReference>
<gene>
    <name evidence="2" type="ORF">GCM10022223_30130</name>
</gene>
<keyword evidence="3" id="KW-1185">Reference proteome</keyword>
<evidence type="ECO:0000313" key="3">
    <source>
        <dbReference type="Proteomes" id="UP001501074"/>
    </source>
</evidence>
<reference evidence="3" key="1">
    <citation type="journal article" date="2019" name="Int. J. Syst. Evol. Microbiol.">
        <title>The Global Catalogue of Microorganisms (GCM) 10K type strain sequencing project: providing services to taxonomists for standard genome sequencing and annotation.</title>
        <authorList>
            <consortium name="The Broad Institute Genomics Platform"/>
            <consortium name="The Broad Institute Genome Sequencing Center for Infectious Disease"/>
            <person name="Wu L."/>
            <person name="Ma J."/>
        </authorList>
    </citation>
    <scope>NUCLEOTIDE SEQUENCE [LARGE SCALE GENOMIC DNA]</scope>
    <source>
        <strain evidence="3">JCM 16902</strain>
    </source>
</reference>
<name>A0ABP6ZKX7_9ACTN</name>
<dbReference type="CDD" id="cd04301">
    <property type="entry name" value="NAT_SF"/>
    <property type="match status" value="1"/>
</dbReference>
<dbReference type="SUPFAM" id="SSF55729">
    <property type="entry name" value="Acyl-CoA N-acyltransferases (Nat)"/>
    <property type="match status" value="1"/>
</dbReference>
<dbReference type="Proteomes" id="UP001501074">
    <property type="component" value="Unassembled WGS sequence"/>
</dbReference>
<dbReference type="Pfam" id="PF13508">
    <property type="entry name" value="Acetyltransf_7"/>
    <property type="match status" value="1"/>
</dbReference>